<gene>
    <name evidence="3" type="ORF">SAMN04487996_106104</name>
</gene>
<dbReference type="CDD" id="cd06223">
    <property type="entry name" value="PRTases_typeI"/>
    <property type="match status" value="1"/>
</dbReference>
<dbReference type="SUPFAM" id="SSF53271">
    <property type="entry name" value="PRTase-like"/>
    <property type="match status" value="1"/>
</dbReference>
<dbReference type="AlphaFoldDB" id="A0A1G7ELC6"/>
<dbReference type="RefSeq" id="WP_090149194.1">
    <property type="nucleotide sequence ID" value="NZ_FNAN01000006.1"/>
</dbReference>
<organism evidence="3 4">
    <name type="scientific">Dyadobacter soli</name>
    <dbReference type="NCBI Taxonomy" id="659014"/>
    <lineage>
        <taxon>Bacteria</taxon>
        <taxon>Pseudomonadati</taxon>
        <taxon>Bacteroidota</taxon>
        <taxon>Cytophagia</taxon>
        <taxon>Cytophagales</taxon>
        <taxon>Spirosomataceae</taxon>
        <taxon>Dyadobacter</taxon>
    </lineage>
</organism>
<sequence>MNLKQLLRDFADLLFPRCCEGCDRVLQGNEATICTLCRISLPRVGNEGIHGELLQFKFVNLPEVLSTHSFLVFTKKSKVQKLLHALKYKGNKEVGILLGYMFGQELQVSEHLPDAGMILSIPLHRKKRKQRGYNQSDLLAEGFSNATGIPWSGGMLERVKYTDTQTGKSKVERRENVQGVFAVKEGFSAESIILIDDVLTTGATLEECTRTLMAAGCKRFHILTIALAQH</sequence>
<dbReference type="InterPro" id="IPR051910">
    <property type="entry name" value="ComF/GntX_DNA_util-trans"/>
</dbReference>
<dbReference type="Gene3D" id="3.40.50.2020">
    <property type="match status" value="1"/>
</dbReference>
<dbReference type="InterPro" id="IPR000836">
    <property type="entry name" value="PRTase_dom"/>
</dbReference>
<dbReference type="OrthoDB" id="9779910at2"/>
<keyword evidence="4" id="KW-1185">Reference proteome</keyword>
<dbReference type="InterPro" id="IPR029057">
    <property type="entry name" value="PRTase-like"/>
</dbReference>
<dbReference type="EMBL" id="FNAN01000006">
    <property type="protein sequence ID" value="SDE64432.1"/>
    <property type="molecule type" value="Genomic_DNA"/>
</dbReference>
<comment type="similarity">
    <text evidence="1">Belongs to the ComF/GntX family.</text>
</comment>
<dbReference type="PANTHER" id="PTHR47505:SF1">
    <property type="entry name" value="DNA UTILIZATION PROTEIN YHGH"/>
    <property type="match status" value="1"/>
</dbReference>
<evidence type="ECO:0000313" key="4">
    <source>
        <dbReference type="Proteomes" id="UP000198748"/>
    </source>
</evidence>
<protein>
    <submittedName>
        <fullName evidence="3">ComF family protein</fullName>
    </submittedName>
</protein>
<name>A0A1G7ELC6_9BACT</name>
<feature type="domain" description="Phosphoribosyltransferase" evidence="2">
    <location>
        <begin position="169"/>
        <end position="226"/>
    </location>
</feature>
<dbReference type="PANTHER" id="PTHR47505">
    <property type="entry name" value="DNA UTILIZATION PROTEIN YHGH"/>
    <property type="match status" value="1"/>
</dbReference>
<dbReference type="Proteomes" id="UP000198748">
    <property type="component" value="Unassembled WGS sequence"/>
</dbReference>
<reference evidence="4" key="1">
    <citation type="submission" date="2016-10" db="EMBL/GenBank/DDBJ databases">
        <authorList>
            <person name="Varghese N."/>
            <person name="Submissions S."/>
        </authorList>
    </citation>
    <scope>NUCLEOTIDE SEQUENCE [LARGE SCALE GENOMIC DNA]</scope>
    <source>
        <strain evidence="4">DSM 25329</strain>
    </source>
</reference>
<evidence type="ECO:0000256" key="1">
    <source>
        <dbReference type="ARBA" id="ARBA00008007"/>
    </source>
</evidence>
<evidence type="ECO:0000313" key="3">
    <source>
        <dbReference type="EMBL" id="SDE64432.1"/>
    </source>
</evidence>
<proteinExistence type="inferred from homology"/>
<accession>A0A1G7ELC6</accession>
<dbReference type="STRING" id="659014.SAMN04487996_106104"/>
<evidence type="ECO:0000259" key="2">
    <source>
        <dbReference type="Pfam" id="PF00156"/>
    </source>
</evidence>
<dbReference type="Pfam" id="PF00156">
    <property type="entry name" value="Pribosyltran"/>
    <property type="match status" value="1"/>
</dbReference>